<evidence type="ECO:0000313" key="10">
    <source>
        <dbReference type="Proteomes" id="UP000009022"/>
    </source>
</evidence>
<keyword evidence="8" id="KW-0175">Coiled coil</keyword>
<proteinExistence type="inferred from homology"/>
<dbReference type="eggNOG" id="KOG3096">
    <property type="taxonomic scope" value="Eukaryota"/>
</dbReference>
<dbReference type="GeneID" id="6751838"/>
<protein>
    <recommendedName>
        <fullName evidence="3">Pre-mRNA-splicing factor SPF27</fullName>
    </recommendedName>
</protein>
<evidence type="ECO:0000256" key="5">
    <source>
        <dbReference type="ARBA" id="ARBA00022728"/>
    </source>
</evidence>
<name>B3RT44_TRIAD</name>
<evidence type="ECO:0000256" key="7">
    <source>
        <dbReference type="ARBA" id="ARBA00023242"/>
    </source>
</evidence>
<evidence type="ECO:0000256" key="6">
    <source>
        <dbReference type="ARBA" id="ARBA00023187"/>
    </source>
</evidence>
<dbReference type="GO" id="GO:0008380">
    <property type="term" value="P:RNA splicing"/>
    <property type="evidence" value="ECO:0007669"/>
    <property type="project" value="UniProtKB-KW"/>
</dbReference>
<dbReference type="PhylomeDB" id="B3RT44"/>
<dbReference type="PANTHER" id="PTHR13296:SF0">
    <property type="entry name" value="PRE-MRNA-SPLICING FACTOR SPF27"/>
    <property type="match status" value="1"/>
</dbReference>
<dbReference type="OrthoDB" id="205794at2759"/>
<dbReference type="STRING" id="10228.B3RT44"/>
<feature type="coiled-coil region" evidence="8">
    <location>
        <begin position="129"/>
        <end position="156"/>
    </location>
</feature>
<evidence type="ECO:0000256" key="4">
    <source>
        <dbReference type="ARBA" id="ARBA00022664"/>
    </source>
</evidence>
<dbReference type="EMBL" id="DS985243">
    <property type="protein sequence ID" value="EDV26629.1"/>
    <property type="molecule type" value="Genomic_DNA"/>
</dbReference>
<keyword evidence="10" id="KW-1185">Reference proteome</keyword>
<dbReference type="Proteomes" id="UP000009022">
    <property type="component" value="Unassembled WGS sequence"/>
</dbReference>
<dbReference type="GO" id="GO:0000974">
    <property type="term" value="C:Prp19 complex"/>
    <property type="evidence" value="ECO:0000318"/>
    <property type="project" value="GO_Central"/>
</dbReference>
<reference evidence="9 10" key="1">
    <citation type="journal article" date="2008" name="Nature">
        <title>The Trichoplax genome and the nature of placozoans.</title>
        <authorList>
            <person name="Srivastava M."/>
            <person name="Begovic E."/>
            <person name="Chapman J."/>
            <person name="Putnam N.H."/>
            <person name="Hellsten U."/>
            <person name="Kawashima T."/>
            <person name="Kuo A."/>
            <person name="Mitros T."/>
            <person name="Salamov A."/>
            <person name="Carpenter M.L."/>
            <person name="Signorovitch A.Y."/>
            <person name="Moreno M.A."/>
            <person name="Kamm K."/>
            <person name="Grimwood J."/>
            <person name="Schmutz J."/>
            <person name="Shapiro H."/>
            <person name="Grigoriev I.V."/>
            <person name="Buss L.W."/>
            <person name="Schierwater B."/>
            <person name="Dellaporta S.L."/>
            <person name="Rokhsar D.S."/>
        </authorList>
    </citation>
    <scope>NUCLEOTIDE SEQUENCE [LARGE SCALE GENOMIC DNA]</scope>
    <source>
        <strain evidence="9 10">Grell-BS-1999</strain>
    </source>
</reference>
<dbReference type="CTD" id="6751838"/>
<dbReference type="Pfam" id="PF05700">
    <property type="entry name" value="BCAS2"/>
    <property type="match status" value="1"/>
</dbReference>
<dbReference type="KEGG" id="tad:TRIADDRAFT_50080"/>
<comment type="subcellular location">
    <subcellularLocation>
        <location evidence="1">Nucleus</location>
    </subcellularLocation>
</comment>
<dbReference type="GO" id="GO:0006397">
    <property type="term" value="P:mRNA processing"/>
    <property type="evidence" value="ECO:0007669"/>
    <property type="project" value="UniProtKB-KW"/>
</dbReference>
<evidence type="ECO:0000256" key="1">
    <source>
        <dbReference type="ARBA" id="ARBA00004123"/>
    </source>
</evidence>
<dbReference type="FunCoup" id="B3RT44">
    <property type="interactions" value="1950"/>
</dbReference>
<keyword evidence="4" id="KW-0507">mRNA processing</keyword>
<gene>
    <name evidence="9" type="ORF">TRIADDRAFT_50080</name>
</gene>
<keyword evidence="6" id="KW-0508">mRNA splicing</keyword>
<keyword evidence="5" id="KW-0747">Spliceosome</keyword>
<dbReference type="HOGENOM" id="CLU_082523_2_1_1"/>
<evidence type="ECO:0000256" key="3">
    <source>
        <dbReference type="ARBA" id="ARBA00014158"/>
    </source>
</evidence>
<sequence length="210" mass="24759">MSTDALPYFDREYEDAYIKEMVHHLLEEETKRFRPSKKYLENLPPPNDSAFVTPIMKKEFERIAANQPMDLLSMKRYELPPPPVTQRNDPHAWKECVDNSSAQLEHQAVRIINLQLLTKYGSNSWRVYIELLNEMLTNQRKEVQGLTRKIQEINWQRKNEQTNCGSELANLEASWFAMVRKNYDIEQACLELEAQIDASSKEMGTREHRQ</sequence>
<accession>B3RT44</accession>
<dbReference type="OMA" id="SAWQESI"/>
<dbReference type="AlphaFoldDB" id="B3RT44"/>
<evidence type="ECO:0000256" key="8">
    <source>
        <dbReference type="SAM" id="Coils"/>
    </source>
</evidence>
<dbReference type="InParanoid" id="B3RT44"/>
<keyword evidence="7" id="KW-0539">Nucleus</keyword>
<dbReference type="RefSeq" id="XP_002110625.1">
    <property type="nucleotide sequence ID" value="XM_002110589.1"/>
</dbReference>
<comment type="similarity">
    <text evidence="2">Belongs to the SPF27 family.</text>
</comment>
<organism evidence="9 10">
    <name type="scientific">Trichoplax adhaerens</name>
    <name type="common">Trichoplax reptans</name>
    <dbReference type="NCBI Taxonomy" id="10228"/>
    <lineage>
        <taxon>Eukaryota</taxon>
        <taxon>Metazoa</taxon>
        <taxon>Placozoa</taxon>
        <taxon>Uniplacotomia</taxon>
        <taxon>Trichoplacea</taxon>
        <taxon>Trichoplacidae</taxon>
        <taxon>Trichoplax</taxon>
    </lineage>
</organism>
<dbReference type="InterPro" id="IPR008409">
    <property type="entry name" value="SPF27"/>
</dbReference>
<dbReference type="PANTHER" id="PTHR13296">
    <property type="entry name" value="BCAS2 PROTEIN"/>
    <property type="match status" value="1"/>
</dbReference>
<dbReference type="GO" id="GO:0071013">
    <property type="term" value="C:catalytic step 2 spliceosome"/>
    <property type="evidence" value="ECO:0000318"/>
    <property type="project" value="GO_Central"/>
</dbReference>
<evidence type="ECO:0000256" key="2">
    <source>
        <dbReference type="ARBA" id="ARBA00010788"/>
    </source>
</evidence>
<evidence type="ECO:0000313" key="9">
    <source>
        <dbReference type="EMBL" id="EDV26629.1"/>
    </source>
</evidence>